<reference evidence="1 2" key="1">
    <citation type="journal article" date="2024" name="bioRxiv">
        <title>A reference genome for Trichogramma kaykai: A tiny desert-dwelling parasitoid wasp with competing sex-ratio distorters.</title>
        <authorList>
            <person name="Culotta J."/>
            <person name="Lindsey A.R."/>
        </authorList>
    </citation>
    <scope>NUCLEOTIDE SEQUENCE [LARGE SCALE GENOMIC DNA]</scope>
    <source>
        <strain evidence="1 2">KSX58</strain>
    </source>
</reference>
<evidence type="ECO:0000313" key="1">
    <source>
        <dbReference type="EMBL" id="KAL3406867.1"/>
    </source>
</evidence>
<dbReference type="AlphaFoldDB" id="A0ABD2XNF4"/>
<name>A0ABD2XNF4_9HYME</name>
<keyword evidence="2" id="KW-1185">Reference proteome</keyword>
<organism evidence="1 2">
    <name type="scientific">Trichogramma kaykai</name>
    <dbReference type="NCBI Taxonomy" id="54128"/>
    <lineage>
        <taxon>Eukaryota</taxon>
        <taxon>Metazoa</taxon>
        <taxon>Ecdysozoa</taxon>
        <taxon>Arthropoda</taxon>
        <taxon>Hexapoda</taxon>
        <taxon>Insecta</taxon>
        <taxon>Pterygota</taxon>
        <taxon>Neoptera</taxon>
        <taxon>Endopterygota</taxon>
        <taxon>Hymenoptera</taxon>
        <taxon>Apocrita</taxon>
        <taxon>Proctotrupomorpha</taxon>
        <taxon>Chalcidoidea</taxon>
        <taxon>Trichogrammatidae</taxon>
        <taxon>Trichogramma</taxon>
    </lineage>
</organism>
<evidence type="ECO:0000313" key="2">
    <source>
        <dbReference type="Proteomes" id="UP001627154"/>
    </source>
</evidence>
<accession>A0ABD2XNF4</accession>
<protein>
    <submittedName>
        <fullName evidence="1">Uncharacterized protein</fullName>
    </submittedName>
</protein>
<comment type="caution">
    <text evidence="1">The sequence shown here is derived from an EMBL/GenBank/DDBJ whole genome shotgun (WGS) entry which is preliminary data.</text>
</comment>
<dbReference type="EMBL" id="JBJJXI010000018">
    <property type="protein sequence ID" value="KAL3406867.1"/>
    <property type="molecule type" value="Genomic_DNA"/>
</dbReference>
<gene>
    <name evidence="1" type="ORF">TKK_000989</name>
</gene>
<dbReference type="Proteomes" id="UP001627154">
    <property type="component" value="Unassembled WGS sequence"/>
</dbReference>
<proteinExistence type="predicted"/>
<sequence length="198" mass="22170">MNFDLKARKDRSVNHKDSVATVARDPRHVALIIIVAARYVLIVSSEQQHTTIAELIYYGQFVEVSVLSHGERRLEVQFATSFLTWSRRSRWPCRCSRCASSRLIDVHRVGVQNRVIVQRYNLTVLLDDGDSSDGQTLTLEDVNEQMALLRCPVFQQDQDYQAVAHSLIETVEGPVYDFNAIAKADPASGHVAGEDGAA</sequence>